<comment type="subunit">
    <text evidence="4">Monomer.</text>
</comment>
<comment type="caution">
    <text evidence="22">The sequence shown here is derived from an EMBL/GenBank/DDBJ whole genome shotgun (WGS) entry which is preliminary data.</text>
</comment>
<dbReference type="GO" id="GO:0033718">
    <property type="term" value="F:pyranose dehydrogenase (acceptor) activity"/>
    <property type="evidence" value="ECO:0007669"/>
    <property type="project" value="UniProtKB-EC"/>
</dbReference>
<evidence type="ECO:0000259" key="20">
    <source>
        <dbReference type="PROSITE" id="PS00623"/>
    </source>
</evidence>
<dbReference type="Pfam" id="PF05199">
    <property type="entry name" value="GMC_oxred_C"/>
    <property type="match status" value="1"/>
</dbReference>
<evidence type="ECO:0000256" key="15">
    <source>
        <dbReference type="ARBA" id="ARBA00034029"/>
    </source>
</evidence>
<dbReference type="PIRSF" id="PIRSF000137">
    <property type="entry name" value="Alcohol_oxidase"/>
    <property type="match status" value="1"/>
</dbReference>
<evidence type="ECO:0000256" key="9">
    <source>
        <dbReference type="ARBA" id="ARBA00022827"/>
    </source>
</evidence>
<protein>
    <recommendedName>
        <fullName evidence="5">pyranose dehydrogenase (acceptor)</fullName>
        <ecNumber evidence="5">1.1.99.29</ecNumber>
    </recommendedName>
</protein>
<evidence type="ECO:0000256" key="17">
    <source>
        <dbReference type="ARBA" id="ARBA00034059"/>
    </source>
</evidence>
<reference evidence="22 23" key="1">
    <citation type="journal article" date="2018" name="Evol. Lett.">
        <title>Horizontal gene cluster transfer increased hallucinogenic mushroom diversity.</title>
        <authorList>
            <person name="Reynolds H.T."/>
            <person name="Vijayakumar V."/>
            <person name="Gluck-Thaler E."/>
            <person name="Korotkin H.B."/>
            <person name="Matheny P.B."/>
            <person name="Slot J.C."/>
        </authorList>
    </citation>
    <scope>NUCLEOTIDE SEQUENCE [LARGE SCALE GENOMIC DNA]</scope>
    <source>
        <strain evidence="22 23">2631</strain>
    </source>
</reference>
<evidence type="ECO:0000256" key="1">
    <source>
        <dbReference type="ARBA" id="ARBA00001974"/>
    </source>
</evidence>
<dbReference type="PANTHER" id="PTHR11552:SF201">
    <property type="entry name" value="GLUCOSE-METHANOL-CHOLINE OXIDOREDUCTASE N-TERMINAL DOMAIN-CONTAINING PROTEIN"/>
    <property type="match status" value="1"/>
</dbReference>
<dbReference type="Gene3D" id="3.30.560.10">
    <property type="entry name" value="Glucose Oxidase, domain 3"/>
    <property type="match status" value="1"/>
</dbReference>
<dbReference type="AlphaFoldDB" id="A0A409WW47"/>
<organism evidence="22 23">
    <name type="scientific">Psilocybe cyanescens</name>
    <dbReference type="NCBI Taxonomy" id="93625"/>
    <lineage>
        <taxon>Eukaryota</taxon>
        <taxon>Fungi</taxon>
        <taxon>Dikarya</taxon>
        <taxon>Basidiomycota</taxon>
        <taxon>Agaricomycotina</taxon>
        <taxon>Agaricomycetes</taxon>
        <taxon>Agaricomycetidae</taxon>
        <taxon>Agaricales</taxon>
        <taxon>Agaricineae</taxon>
        <taxon>Strophariaceae</taxon>
        <taxon>Psilocybe</taxon>
    </lineage>
</organism>
<evidence type="ECO:0000256" key="14">
    <source>
        <dbReference type="ARBA" id="ARBA00034010"/>
    </source>
</evidence>
<keyword evidence="7 19" id="KW-0285">Flavoprotein</keyword>
<keyword evidence="11" id="KW-0325">Glycoprotein</keyword>
<accession>A0A409WW47</accession>
<gene>
    <name evidence="22" type="ORF">CVT25_009225</name>
</gene>
<evidence type="ECO:0000256" key="16">
    <source>
        <dbReference type="ARBA" id="ARBA00034050"/>
    </source>
</evidence>
<dbReference type="InParanoid" id="A0A409WW47"/>
<sequence>MPFITIEAAILRSYDYVVIGGGTSGLAAAARLSENSSASVLVLEAGNANLGDPRIDIPAQFGQTLGNPKYDWSFLTVKQKNVNDREIMWSRGKGLGGSSAMNFYAWTRPPAKDIDAIEQLGNPGWNWEDFEKYSKKSETFHPPRSEVTDRYPHSVNLRHRGSTGPVQVTIAPHFYTLDILFQDTMRNMGLRAVQDAYGGDINGSWMATSNLDPQTWTRCSSVAAYLMPNINRSNLYVLTQALVARVILGPARTGRDRTITGVEFIYGGRAYRIKVSKEVILSAGTVKSPQILELSGIGQPGVLSNLGIDVEVDLPGVGENVQDHLFNTLGPYELEGGSSHETFDLLRDPNYAAKARALHSRGQGICRNSLSSFAYFPLQQIYPSEASALVNKVEQEVDLQEKQGLLAPGQLTQLQLQTEALRDDTIPDCELVLWPGSAPGAPTTPGKAYISLGSYLNHPFSRGSIIPTILKVKPVCIDVHSGEPWSEQWSMIDLEILLQNFNFSRKMLEVEPLKSAIVCEVLPGPECQTDAQIKDAVGSCSMLPRNKQGVVDPRLKVYGTANLRVADLSIIPLHVAAHPQIADFVKDDV</sequence>
<dbReference type="GO" id="GO:0005576">
    <property type="term" value="C:extracellular region"/>
    <property type="evidence" value="ECO:0007669"/>
    <property type="project" value="UniProtKB-SubCell"/>
</dbReference>
<feature type="domain" description="Glucose-methanol-choline oxidoreductase N-terminal" evidence="21">
    <location>
        <begin position="284"/>
        <end position="298"/>
    </location>
</feature>
<dbReference type="GO" id="GO:0050660">
    <property type="term" value="F:flavin adenine dinucleotide binding"/>
    <property type="evidence" value="ECO:0007669"/>
    <property type="project" value="InterPro"/>
</dbReference>
<dbReference type="SUPFAM" id="SSF51905">
    <property type="entry name" value="FAD/NAD(P)-binding domain"/>
    <property type="match status" value="1"/>
</dbReference>
<dbReference type="OrthoDB" id="269227at2759"/>
<dbReference type="PROSITE" id="PS00624">
    <property type="entry name" value="GMC_OXRED_2"/>
    <property type="match status" value="1"/>
</dbReference>
<dbReference type="Pfam" id="PF00732">
    <property type="entry name" value="GMC_oxred_N"/>
    <property type="match status" value="1"/>
</dbReference>
<evidence type="ECO:0000259" key="21">
    <source>
        <dbReference type="PROSITE" id="PS00624"/>
    </source>
</evidence>
<comment type="catalytic activity">
    <reaction evidence="15">
        <text>pyranose + acceptor = pyranos-3-ulose + reduced acceptor.</text>
        <dbReference type="EC" id="1.1.99.29"/>
    </reaction>
</comment>
<evidence type="ECO:0000313" key="23">
    <source>
        <dbReference type="Proteomes" id="UP000283269"/>
    </source>
</evidence>
<feature type="binding site" evidence="18">
    <location>
        <begin position="579"/>
        <end position="580"/>
    </location>
    <ligand>
        <name>FAD</name>
        <dbReference type="ChEBI" id="CHEBI:57692"/>
    </ligand>
</feature>
<keyword evidence="23" id="KW-1185">Reference proteome</keyword>
<keyword evidence="9 18" id="KW-0274">FAD</keyword>
<dbReference type="STRING" id="93625.A0A409WW47"/>
<keyword evidence="8" id="KW-0732">Signal</keyword>
<comment type="function">
    <text evidence="12">Catalyzes the single-oxidation or sequential double oxidation reaction of carbohydrates primarily at carbon-2 and/or carbon-3 with the concomitant reduction of the flavin. The enzyme exhibits a broad sugar substrate specificity, oxidizing different aldopyranoses to the corresponding C-1, C-2, C-3 or C-1,2, C-2,3 and C-3,4 (di)dehydro sugars with substrate-specific regioselectivity. Accepts only a narrow range of electron acceptors such as substituted benzoquinones and complexed metal ions and reacts extremely slowly with O(2) as acceptor. May play a role in the natural recycling of plant matter by oxidizing all major monosaccharides in lignocellulose and by reducing quinone compounds or reactive radical species generated during lignin depolymerization.</text>
</comment>
<comment type="similarity">
    <text evidence="3 19">Belongs to the GMC oxidoreductase family.</text>
</comment>
<evidence type="ECO:0000256" key="7">
    <source>
        <dbReference type="ARBA" id="ARBA00022630"/>
    </source>
</evidence>
<comment type="catalytic activity">
    <reaction evidence="14">
        <text>pyranose + acceptor = pyranos-2,3-diulose + reduced acceptor.</text>
        <dbReference type="EC" id="1.1.99.29"/>
    </reaction>
</comment>
<comment type="catalytic activity">
    <reaction evidence="16">
        <text>a pyranoside + acceptor = a pyranosid-3-ulose + reduced acceptor.</text>
        <dbReference type="EC" id="1.1.99.29"/>
    </reaction>
</comment>
<dbReference type="InterPro" id="IPR012132">
    <property type="entry name" value="GMC_OxRdtase"/>
</dbReference>
<proteinExistence type="inferred from homology"/>
<evidence type="ECO:0000256" key="3">
    <source>
        <dbReference type="ARBA" id="ARBA00010790"/>
    </source>
</evidence>
<dbReference type="InterPro" id="IPR007867">
    <property type="entry name" value="GMC_OxRtase_C"/>
</dbReference>
<evidence type="ECO:0000256" key="8">
    <source>
        <dbReference type="ARBA" id="ARBA00022729"/>
    </source>
</evidence>
<evidence type="ECO:0000256" key="4">
    <source>
        <dbReference type="ARBA" id="ARBA00011245"/>
    </source>
</evidence>
<evidence type="ECO:0000256" key="10">
    <source>
        <dbReference type="ARBA" id="ARBA00023002"/>
    </source>
</evidence>
<evidence type="ECO:0000256" key="12">
    <source>
        <dbReference type="ARBA" id="ARBA00024699"/>
    </source>
</evidence>
<evidence type="ECO:0000256" key="13">
    <source>
        <dbReference type="ARBA" id="ARBA00033986"/>
    </source>
</evidence>
<name>A0A409WW47_PSICY</name>
<dbReference type="EC" id="1.1.99.29" evidence="5"/>
<dbReference type="Proteomes" id="UP000283269">
    <property type="component" value="Unassembled WGS sequence"/>
</dbReference>
<dbReference type="PANTHER" id="PTHR11552">
    <property type="entry name" value="GLUCOSE-METHANOL-CHOLINE GMC OXIDOREDUCTASE"/>
    <property type="match status" value="1"/>
</dbReference>
<dbReference type="SUPFAM" id="SSF54373">
    <property type="entry name" value="FAD-linked reductases, C-terminal domain"/>
    <property type="match status" value="1"/>
</dbReference>
<dbReference type="Gene3D" id="3.50.50.60">
    <property type="entry name" value="FAD/NAD(P)-binding domain"/>
    <property type="match status" value="1"/>
</dbReference>
<comment type="subcellular location">
    <subcellularLocation>
        <location evidence="2">Secreted</location>
    </subcellularLocation>
</comment>
<keyword evidence="10" id="KW-0560">Oxidoreductase</keyword>
<feature type="binding site" evidence="18">
    <location>
        <begin position="23"/>
        <end position="24"/>
    </location>
    <ligand>
        <name>FAD</name>
        <dbReference type="ChEBI" id="CHEBI:57692"/>
    </ligand>
</feature>
<dbReference type="InterPro" id="IPR036188">
    <property type="entry name" value="FAD/NAD-bd_sf"/>
</dbReference>
<evidence type="ECO:0000256" key="2">
    <source>
        <dbReference type="ARBA" id="ARBA00004613"/>
    </source>
</evidence>
<keyword evidence="6" id="KW-0964">Secreted</keyword>
<feature type="domain" description="Glucose-methanol-choline oxidoreductase N-terminal" evidence="20">
    <location>
        <begin position="92"/>
        <end position="115"/>
    </location>
</feature>
<comment type="catalytic activity">
    <reaction evidence="13">
        <text>pyranose + acceptor = pyranos-2-ulose + reduced acceptor.</text>
        <dbReference type="EC" id="1.1.99.29"/>
    </reaction>
</comment>
<evidence type="ECO:0000256" key="6">
    <source>
        <dbReference type="ARBA" id="ARBA00022525"/>
    </source>
</evidence>
<evidence type="ECO:0000256" key="5">
    <source>
        <dbReference type="ARBA" id="ARBA00013177"/>
    </source>
</evidence>
<dbReference type="EMBL" id="NHYD01003097">
    <property type="protein sequence ID" value="PPQ82754.1"/>
    <property type="molecule type" value="Genomic_DNA"/>
</dbReference>
<evidence type="ECO:0000256" key="11">
    <source>
        <dbReference type="ARBA" id="ARBA00023180"/>
    </source>
</evidence>
<dbReference type="PROSITE" id="PS00623">
    <property type="entry name" value="GMC_OXRED_1"/>
    <property type="match status" value="1"/>
</dbReference>
<comment type="catalytic activity">
    <reaction evidence="17">
        <text>a pyranoside + acceptor = a pyranosid-3,4-diulose + reduced acceptor.</text>
        <dbReference type="EC" id="1.1.99.29"/>
    </reaction>
</comment>
<evidence type="ECO:0000256" key="19">
    <source>
        <dbReference type="RuleBase" id="RU003968"/>
    </source>
</evidence>
<evidence type="ECO:0000313" key="22">
    <source>
        <dbReference type="EMBL" id="PPQ82754.1"/>
    </source>
</evidence>
<feature type="binding site" evidence="18">
    <location>
        <position position="243"/>
    </location>
    <ligand>
        <name>FAD</name>
        <dbReference type="ChEBI" id="CHEBI:57692"/>
    </ligand>
</feature>
<dbReference type="InterPro" id="IPR000172">
    <property type="entry name" value="GMC_OxRdtase_N"/>
</dbReference>
<evidence type="ECO:0000256" key="18">
    <source>
        <dbReference type="PIRSR" id="PIRSR000137-2"/>
    </source>
</evidence>
<comment type="cofactor">
    <cofactor evidence="1 18">
        <name>FAD</name>
        <dbReference type="ChEBI" id="CHEBI:57692"/>
    </cofactor>
</comment>